<evidence type="ECO:0000313" key="3">
    <source>
        <dbReference type="EMBL" id="MFD1127950.1"/>
    </source>
</evidence>
<dbReference type="PROSITE" id="PS51257">
    <property type="entry name" value="PROKAR_LIPOPROTEIN"/>
    <property type="match status" value="1"/>
</dbReference>
<keyword evidence="1" id="KW-0732">Signal</keyword>
<dbReference type="InterPro" id="IPR011519">
    <property type="entry name" value="UnbV_ASPIC"/>
</dbReference>
<dbReference type="PANTHER" id="PTHR16026">
    <property type="entry name" value="CARTILAGE ACIDIC PROTEIN 1"/>
    <property type="match status" value="1"/>
</dbReference>
<dbReference type="Gene3D" id="2.130.10.130">
    <property type="entry name" value="Integrin alpha, N-terminal"/>
    <property type="match status" value="2"/>
</dbReference>
<evidence type="ECO:0000259" key="2">
    <source>
        <dbReference type="Pfam" id="PF07593"/>
    </source>
</evidence>
<dbReference type="SUPFAM" id="SSF69318">
    <property type="entry name" value="Integrin alpha N-terminal domain"/>
    <property type="match status" value="1"/>
</dbReference>
<dbReference type="RefSeq" id="WP_251584029.1">
    <property type="nucleotide sequence ID" value="NZ_JBHTKX010000001.1"/>
</dbReference>
<sequence>MQKKMKKYGLLLSIIMIAGCTSGESSSLVDRGFQYEEISVSSGIEFTHLTETFDPKLSNIMPWMSATGAAVAVGDYNGDGYMDLYYANSQRGSKNMLYRNNGDGTFTEAAEEAGIADVNREGISETVLWLDIDNSGHPSLFVGAWGKSRLYKNNGDGTFTDITDTSGTGYEGYVSKAISLDYNRDGYLDIYLSCYFNEEHDLWSLQSTKIMHDDFERARNGGRNVLLMNNGDQTFTDVSKQMNVDDPGWTLASGAADLNQDGWPDIYNANDFGPDMLLINQEGKGFQSVVQKRGVGDDTFKGMNVDFADLFHDGRLVNFVSNISKEKYLLEGNQLWHENEEGQFVDRAKEMGVQQSGWSWGARFFDADNSGNMSLMVTNGFISADKKDEYWFDMGTLATTPGYIVEDATSWPAFNNKSMSGYEPKPLYLNNGEKFIDVSKDVGITFTEDSRGVAAVDLFNRGVNDLVFANQGSKTKVYRNEITNGNHWIKLDLIGTFPSNRDAVGSRVTFEVNGVKTVVEKDGGNSHGAQSDPRIHFGLGKHDKVDKITIKWPSGRTQMLEDVPGDRIMQIEEPSETE</sequence>
<gene>
    <name evidence="3" type="ORF">ACFQ3J_07180</name>
</gene>
<proteinExistence type="predicted"/>
<protein>
    <submittedName>
        <fullName evidence="3">CRTAC1 family protein</fullName>
    </submittedName>
</protein>
<dbReference type="InterPro" id="IPR028994">
    <property type="entry name" value="Integrin_alpha_N"/>
</dbReference>
<dbReference type="Proteomes" id="UP001597169">
    <property type="component" value="Unassembled WGS sequence"/>
</dbReference>
<dbReference type="EMBL" id="JBHTKX010000001">
    <property type="protein sequence ID" value="MFD1127950.1"/>
    <property type="molecule type" value="Genomic_DNA"/>
</dbReference>
<feature type="domain" description="ASPIC/UnbV" evidence="2">
    <location>
        <begin position="503"/>
        <end position="568"/>
    </location>
</feature>
<accession>A0ABW3Q175</accession>
<evidence type="ECO:0000313" key="4">
    <source>
        <dbReference type="Proteomes" id="UP001597169"/>
    </source>
</evidence>
<dbReference type="InterPro" id="IPR013517">
    <property type="entry name" value="FG-GAP"/>
</dbReference>
<reference evidence="4" key="1">
    <citation type="journal article" date="2019" name="Int. J. Syst. Evol. Microbiol.">
        <title>The Global Catalogue of Microorganisms (GCM) 10K type strain sequencing project: providing services to taxonomists for standard genome sequencing and annotation.</title>
        <authorList>
            <consortium name="The Broad Institute Genomics Platform"/>
            <consortium name="The Broad Institute Genome Sequencing Center for Infectious Disease"/>
            <person name="Wu L."/>
            <person name="Ma J."/>
        </authorList>
    </citation>
    <scope>NUCLEOTIDE SEQUENCE [LARGE SCALE GENOMIC DNA]</scope>
    <source>
        <strain evidence="4">CCUG 53519</strain>
    </source>
</reference>
<dbReference type="Pfam" id="PF13517">
    <property type="entry name" value="FG-GAP_3"/>
    <property type="match status" value="2"/>
</dbReference>
<dbReference type="PANTHER" id="PTHR16026:SF0">
    <property type="entry name" value="CARTILAGE ACIDIC PROTEIN 1"/>
    <property type="match status" value="1"/>
</dbReference>
<evidence type="ECO:0000256" key="1">
    <source>
        <dbReference type="ARBA" id="ARBA00022729"/>
    </source>
</evidence>
<keyword evidence="4" id="KW-1185">Reference proteome</keyword>
<name>A0ABW3Q175_9BACL</name>
<dbReference type="Pfam" id="PF07593">
    <property type="entry name" value="UnbV_ASPIC"/>
    <property type="match status" value="1"/>
</dbReference>
<dbReference type="Pfam" id="PF01839">
    <property type="entry name" value="FG-GAP"/>
    <property type="match status" value="1"/>
</dbReference>
<comment type="caution">
    <text evidence="3">The sequence shown here is derived from an EMBL/GenBank/DDBJ whole genome shotgun (WGS) entry which is preliminary data.</text>
</comment>
<organism evidence="3 4">
    <name type="scientific">Paenibacillus provencensis</name>
    <dbReference type="NCBI Taxonomy" id="441151"/>
    <lineage>
        <taxon>Bacteria</taxon>
        <taxon>Bacillati</taxon>
        <taxon>Bacillota</taxon>
        <taxon>Bacilli</taxon>
        <taxon>Bacillales</taxon>
        <taxon>Paenibacillaceae</taxon>
        <taxon>Paenibacillus</taxon>
    </lineage>
</organism>
<dbReference type="InterPro" id="IPR027039">
    <property type="entry name" value="Crtac1"/>
</dbReference>